<comment type="caution">
    <text evidence="2">The sequence shown here is derived from an EMBL/GenBank/DDBJ whole genome shotgun (WGS) entry which is preliminary data.</text>
</comment>
<keyword evidence="1" id="KW-0812">Transmembrane</keyword>
<dbReference type="InterPro" id="IPR046513">
    <property type="entry name" value="DUF6691"/>
</dbReference>
<dbReference type="AlphaFoldDB" id="A0A4V2MP85"/>
<evidence type="ECO:0000256" key="1">
    <source>
        <dbReference type="SAM" id="Phobius"/>
    </source>
</evidence>
<dbReference type="Proteomes" id="UP000291301">
    <property type="component" value="Unassembled WGS sequence"/>
</dbReference>
<feature type="transmembrane region" description="Helical" evidence="1">
    <location>
        <begin position="36"/>
        <end position="60"/>
    </location>
</feature>
<feature type="transmembrane region" description="Helical" evidence="1">
    <location>
        <begin position="72"/>
        <end position="90"/>
    </location>
</feature>
<evidence type="ECO:0000313" key="2">
    <source>
        <dbReference type="EMBL" id="TCD13399.1"/>
    </source>
</evidence>
<organism evidence="2 3">
    <name type="scientific">Oricola cellulosilytica</name>
    <dbReference type="NCBI Taxonomy" id="1429082"/>
    <lineage>
        <taxon>Bacteria</taxon>
        <taxon>Pseudomonadati</taxon>
        <taxon>Pseudomonadota</taxon>
        <taxon>Alphaproteobacteria</taxon>
        <taxon>Hyphomicrobiales</taxon>
        <taxon>Ahrensiaceae</taxon>
        <taxon>Oricola</taxon>
    </lineage>
</organism>
<proteinExistence type="predicted"/>
<feature type="transmembrane region" description="Helical" evidence="1">
    <location>
        <begin position="110"/>
        <end position="130"/>
    </location>
</feature>
<dbReference type="EMBL" id="SJST01000005">
    <property type="protein sequence ID" value="TCD13399.1"/>
    <property type="molecule type" value="Genomic_DNA"/>
</dbReference>
<name>A0A4V2MP85_9HYPH</name>
<protein>
    <submittedName>
        <fullName evidence="2">Uncharacterized protein</fullName>
    </submittedName>
</protein>
<keyword evidence="1" id="KW-1133">Transmembrane helix</keyword>
<sequence>MTILLAILLGALFGIALDRAGATSPNLIIGMLTLRVLHLMKAILLAIGIASVLMFAGQIAGLVEVGHMSVKTAYIGVFFGGLLLGLGWAVSGFCPGTGVASAATGRLDALVFVGGGLAGAAAFMATYEWFEGTWVMAKIAGGNATLGTVPGIDNPALISGLRGDLLGIALGAVFIAAAFALPDRLSGSRVTVVPAE</sequence>
<accession>A0A4V2MP85</accession>
<keyword evidence="3" id="KW-1185">Reference proteome</keyword>
<feature type="transmembrane region" description="Helical" evidence="1">
    <location>
        <begin position="165"/>
        <end position="182"/>
    </location>
</feature>
<dbReference type="OrthoDB" id="8444739at2"/>
<evidence type="ECO:0000313" key="3">
    <source>
        <dbReference type="Proteomes" id="UP000291301"/>
    </source>
</evidence>
<dbReference type="Pfam" id="PF20398">
    <property type="entry name" value="DUF6691"/>
    <property type="match status" value="1"/>
</dbReference>
<gene>
    <name evidence="2" type="ORF">E0D97_12995</name>
</gene>
<dbReference type="RefSeq" id="WP_131569607.1">
    <property type="nucleotide sequence ID" value="NZ_JAINFK010000006.1"/>
</dbReference>
<reference evidence="2 3" key="1">
    <citation type="journal article" date="2015" name="Antonie Van Leeuwenhoek">
        <title>Oricola cellulosilytica gen. nov., sp. nov., a cellulose-degrading bacterium of the family Phyllobacteriaceae isolated from surface seashore water, and emended descriptions of Mesorhizobium loti and Phyllobacterium myrsinacearum.</title>
        <authorList>
            <person name="Hameed A."/>
            <person name="Shahina M."/>
            <person name="Lai W.A."/>
            <person name="Lin S.Y."/>
            <person name="Young L.S."/>
            <person name="Liu Y.C."/>
            <person name="Hsu Y.H."/>
            <person name="Young C.C."/>
        </authorList>
    </citation>
    <scope>NUCLEOTIDE SEQUENCE [LARGE SCALE GENOMIC DNA]</scope>
    <source>
        <strain evidence="2 3">KCTC 52183</strain>
    </source>
</reference>
<keyword evidence="1" id="KW-0472">Membrane</keyword>